<proteinExistence type="predicted"/>
<gene>
    <name evidence="2" type="ORF">GCM10010446_06670</name>
</gene>
<name>A0ABP6JAY7_9ACTN</name>
<reference evidence="3" key="1">
    <citation type="journal article" date="2019" name="Int. J. Syst. Evol. Microbiol.">
        <title>The Global Catalogue of Microorganisms (GCM) 10K type strain sequencing project: providing services to taxonomists for standard genome sequencing and annotation.</title>
        <authorList>
            <consortium name="The Broad Institute Genomics Platform"/>
            <consortium name="The Broad Institute Genome Sequencing Center for Infectious Disease"/>
            <person name="Wu L."/>
            <person name="Ma J."/>
        </authorList>
    </citation>
    <scope>NUCLEOTIDE SEQUENCE [LARGE SCALE GENOMIC DNA]</scope>
    <source>
        <strain evidence="3">JCM 9088</strain>
    </source>
</reference>
<evidence type="ECO:0000313" key="3">
    <source>
        <dbReference type="Proteomes" id="UP001500403"/>
    </source>
</evidence>
<keyword evidence="3" id="KW-1185">Reference proteome</keyword>
<accession>A0ABP6JAY7</accession>
<organism evidence="2 3">
    <name type="scientific">Streptomyces enissocaesilis</name>
    <dbReference type="NCBI Taxonomy" id="332589"/>
    <lineage>
        <taxon>Bacteria</taxon>
        <taxon>Bacillati</taxon>
        <taxon>Actinomycetota</taxon>
        <taxon>Actinomycetes</taxon>
        <taxon>Kitasatosporales</taxon>
        <taxon>Streptomycetaceae</taxon>
        <taxon>Streptomyces</taxon>
        <taxon>Streptomyces rochei group</taxon>
    </lineage>
</organism>
<feature type="region of interest" description="Disordered" evidence="1">
    <location>
        <begin position="1"/>
        <end position="72"/>
    </location>
</feature>
<protein>
    <recommendedName>
        <fullName evidence="4">PASTA domain-containing protein</fullName>
    </recommendedName>
</protein>
<evidence type="ECO:0008006" key="4">
    <source>
        <dbReference type="Google" id="ProtNLM"/>
    </source>
</evidence>
<comment type="caution">
    <text evidence="2">The sequence shown here is derived from an EMBL/GenBank/DDBJ whole genome shotgun (WGS) entry which is preliminary data.</text>
</comment>
<evidence type="ECO:0000256" key="1">
    <source>
        <dbReference type="SAM" id="MobiDB-lite"/>
    </source>
</evidence>
<dbReference type="Proteomes" id="UP001500403">
    <property type="component" value="Unassembled WGS sequence"/>
</dbReference>
<sequence>MQFDTADEDDGGGRASADRVVPVANGLQRGSAESVVGGGGQVIEPKERPGALAPPSIEAGSDVTVRLSDSTM</sequence>
<feature type="compositionally biased region" description="Acidic residues" evidence="1">
    <location>
        <begin position="1"/>
        <end position="10"/>
    </location>
</feature>
<dbReference type="EMBL" id="BAAAUD010000010">
    <property type="protein sequence ID" value="GAA2925131.1"/>
    <property type="molecule type" value="Genomic_DNA"/>
</dbReference>
<evidence type="ECO:0000313" key="2">
    <source>
        <dbReference type="EMBL" id="GAA2925131.1"/>
    </source>
</evidence>